<feature type="active site" description="Proton acceptor" evidence="15">
    <location>
        <position position="144"/>
    </location>
</feature>
<evidence type="ECO:0000256" key="5">
    <source>
        <dbReference type="ARBA" id="ARBA00022391"/>
    </source>
</evidence>
<dbReference type="OrthoDB" id="9809784at2"/>
<comment type="function">
    <text evidence="15">Catalyzes the hydrolysis of N-succinyl-L,L-diaminopimelic acid (SDAP), forming succinate and LL-2,6-diaminopimelate (DAP), an intermediate involved in the bacterial biosynthesis of lysine and meso-diaminopimelic acid, an essential component of bacterial cell walls.</text>
</comment>
<dbReference type="SUPFAM" id="SSF55031">
    <property type="entry name" value="Bacterial exopeptidase dimerisation domain"/>
    <property type="match status" value="1"/>
</dbReference>
<feature type="domain" description="Peptidase M20 dimerisation" evidence="16">
    <location>
        <begin position="186"/>
        <end position="298"/>
    </location>
</feature>
<keyword evidence="8 15" id="KW-0378">Hydrolase</keyword>
<dbReference type="EC" id="3.5.1.18" evidence="4 15"/>
<dbReference type="GO" id="GO:0050897">
    <property type="term" value="F:cobalt ion binding"/>
    <property type="evidence" value="ECO:0007669"/>
    <property type="project" value="UniProtKB-UniRule"/>
</dbReference>
<dbReference type="InterPro" id="IPR050072">
    <property type="entry name" value="Peptidase_M20A"/>
</dbReference>
<evidence type="ECO:0000256" key="6">
    <source>
        <dbReference type="ARBA" id="ARBA00022605"/>
    </source>
</evidence>
<feature type="binding site" evidence="15">
    <location>
        <position position="145"/>
    </location>
    <ligand>
        <name>Zn(2+)</name>
        <dbReference type="ChEBI" id="CHEBI:29105"/>
        <label>2</label>
    </ligand>
</feature>
<gene>
    <name evidence="15" type="primary">dapE</name>
    <name evidence="17" type="ORF">P409_00680</name>
</gene>
<dbReference type="NCBIfam" id="NF009557">
    <property type="entry name" value="PRK13009.1"/>
    <property type="match status" value="1"/>
</dbReference>
<dbReference type="NCBIfam" id="TIGR01246">
    <property type="entry name" value="dapE_proteo"/>
    <property type="match status" value="1"/>
</dbReference>
<dbReference type="UniPathway" id="UPA00034">
    <property type="reaction ID" value="UER00021"/>
</dbReference>
<protein>
    <recommendedName>
        <fullName evidence="5 15">Succinyl-diaminopimelate desuccinylase</fullName>
        <shortName evidence="15">SDAP desuccinylase</shortName>
        <ecNumber evidence="4 15">3.5.1.18</ecNumber>
    </recommendedName>
    <alternativeName>
        <fullName evidence="13 15">N-succinyl-LL-2,6-diaminoheptanedioate amidohydrolase</fullName>
    </alternativeName>
</protein>
<feature type="binding site" evidence="15">
    <location>
        <position position="109"/>
    </location>
    <ligand>
        <name>Zn(2+)</name>
        <dbReference type="ChEBI" id="CHEBI:29105"/>
        <label>2</label>
    </ligand>
</feature>
<keyword evidence="11 15" id="KW-0457">Lysine biosynthesis</keyword>
<dbReference type="Pfam" id="PF07687">
    <property type="entry name" value="M20_dimer"/>
    <property type="match status" value="1"/>
</dbReference>
<dbReference type="SUPFAM" id="SSF53187">
    <property type="entry name" value="Zn-dependent exopeptidases"/>
    <property type="match status" value="1"/>
</dbReference>
<dbReference type="PANTHER" id="PTHR43808">
    <property type="entry name" value="ACETYLORNITHINE DEACETYLASE"/>
    <property type="match status" value="1"/>
</dbReference>
<dbReference type="CDD" id="cd03891">
    <property type="entry name" value="M20_DapE_proteobac"/>
    <property type="match status" value="1"/>
</dbReference>
<comment type="pathway">
    <text evidence="1 15">Amino-acid biosynthesis; L-lysine biosynthesis via DAP pathway; LL-2,6-diaminopimelate from (S)-tetrahydrodipicolinate (succinylase route): step 3/3.</text>
</comment>
<feature type="binding site" evidence="15">
    <location>
        <position position="76"/>
    </location>
    <ligand>
        <name>Zn(2+)</name>
        <dbReference type="ChEBI" id="CHEBI:29105"/>
        <label>1</label>
    </ligand>
</feature>
<evidence type="ECO:0000256" key="13">
    <source>
        <dbReference type="ARBA" id="ARBA00031891"/>
    </source>
</evidence>
<reference evidence="17 18" key="1">
    <citation type="submission" date="2014-01" db="EMBL/GenBank/DDBJ databases">
        <title>Genome sequence determination for a cystic fibrosis isolate, Inquilinus limosus.</title>
        <authorList>
            <person name="Pino M."/>
            <person name="Di Conza J."/>
            <person name="Gutkind G."/>
        </authorList>
    </citation>
    <scope>NUCLEOTIDE SEQUENCE [LARGE SCALE GENOMIC DNA]</scope>
    <source>
        <strain evidence="17 18">MP06</strain>
    </source>
</reference>
<dbReference type="Pfam" id="PF01546">
    <property type="entry name" value="Peptidase_M20"/>
    <property type="match status" value="1"/>
</dbReference>
<feature type="binding site" evidence="15">
    <location>
        <position position="109"/>
    </location>
    <ligand>
        <name>Zn(2+)</name>
        <dbReference type="ChEBI" id="CHEBI:29105"/>
        <label>1</label>
    </ligand>
</feature>
<proteinExistence type="inferred from homology"/>
<keyword evidence="7 15" id="KW-0479">Metal-binding</keyword>
<evidence type="ECO:0000259" key="16">
    <source>
        <dbReference type="Pfam" id="PF07687"/>
    </source>
</evidence>
<name>A0A0A0DGR8_9PROT</name>
<evidence type="ECO:0000256" key="8">
    <source>
        <dbReference type="ARBA" id="ARBA00022801"/>
    </source>
</evidence>
<evidence type="ECO:0000256" key="10">
    <source>
        <dbReference type="ARBA" id="ARBA00022915"/>
    </source>
</evidence>
<comment type="subunit">
    <text evidence="3 15">Homodimer.</text>
</comment>
<dbReference type="InterPro" id="IPR036264">
    <property type="entry name" value="Bact_exopeptidase_dim_dom"/>
</dbReference>
<feature type="active site" evidence="15">
    <location>
        <position position="78"/>
    </location>
</feature>
<evidence type="ECO:0000256" key="14">
    <source>
        <dbReference type="ARBA" id="ARBA00051301"/>
    </source>
</evidence>
<evidence type="ECO:0000256" key="15">
    <source>
        <dbReference type="HAMAP-Rule" id="MF_01690"/>
    </source>
</evidence>
<dbReference type="RefSeq" id="WP_034830680.1">
    <property type="nucleotide sequence ID" value="NZ_JANX01000001.1"/>
</dbReference>
<evidence type="ECO:0000313" key="17">
    <source>
        <dbReference type="EMBL" id="KGM36192.1"/>
    </source>
</evidence>
<comment type="catalytic activity">
    <reaction evidence="14 15">
        <text>N-succinyl-(2S,6S)-2,6-diaminopimelate + H2O = (2S,6S)-2,6-diaminopimelate + succinate</text>
        <dbReference type="Rhea" id="RHEA:22608"/>
        <dbReference type="ChEBI" id="CHEBI:15377"/>
        <dbReference type="ChEBI" id="CHEBI:30031"/>
        <dbReference type="ChEBI" id="CHEBI:57609"/>
        <dbReference type="ChEBI" id="CHEBI:58087"/>
        <dbReference type="EC" id="3.5.1.18"/>
    </reaction>
</comment>
<evidence type="ECO:0000256" key="1">
    <source>
        <dbReference type="ARBA" id="ARBA00005130"/>
    </source>
</evidence>
<evidence type="ECO:0000313" key="18">
    <source>
        <dbReference type="Proteomes" id="UP000029995"/>
    </source>
</evidence>
<dbReference type="InterPro" id="IPR002933">
    <property type="entry name" value="Peptidase_M20"/>
</dbReference>
<dbReference type="MEROPS" id="M20.010"/>
<evidence type="ECO:0000256" key="2">
    <source>
        <dbReference type="ARBA" id="ARBA00006746"/>
    </source>
</evidence>
<evidence type="ECO:0000256" key="3">
    <source>
        <dbReference type="ARBA" id="ARBA00011738"/>
    </source>
</evidence>
<dbReference type="Proteomes" id="UP000029995">
    <property type="component" value="Unassembled WGS sequence"/>
</dbReference>
<dbReference type="GO" id="GO:0008777">
    <property type="term" value="F:acetylornithine deacetylase activity"/>
    <property type="evidence" value="ECO:0007669"/>
    <property type="project" value="TreeGrafter"/>
</dbReference>
<dbReference type="GO" id="GO:0009014">
    <property type="term" value="F:succinyl-diaminopimelate desuccinylase activity"/>
    <property type="evidence" value="ECO:0007669"/>
    <property type="project" value="UniProtKB-UniRule"/>
</dbReference>
<dbReference type="GO" id="GO:0009089">
    <property type="term" value="P:lysine biosynthetic process via diaminopimelate"/>
    <property type="evidence" value="ECO:0007669"/>
    <property type="project" value="UniProtKB-UniRule"/>
</dbReference>
<dbReference type="GO" id="GO:0019877">
    <property type="term" value="P:diaminopimelate biosynthetic process"/>
    <property type="evidence" value="ECO:0007669"/>
    <property type="project" value="UniProtKB-UniRule"/>
</dbReference>
<dbReference type="GO" id="GO:0008270">
    <property type="term" value="F:zinc ion binding"/>
    <property type="evidence" value="ECO:0007669"/>
    <property type="project" value="UniProtKB-UniRule"/>
</dbReference>
<keyword evidence="12 15" id="KW-0170">Cobalt</keyword>
<dbReference type="EMBL" id="JANX01000001">
    <property type="protein sequence ID" value="KGM36192.1"/>
    <property type="molecule type" value="Genomic_DNA"/>
</dbReference>
<feature type="binding site" evidence="15">
    <location>
        <position position="364"/>
    </location>
    <ligand>
        <name>Zn(2+)</name>
        <dbReference type="ChEBI" id="CHEBI:29105"/>
        <label>2</label>
    </ligand>
</feature>
<comment type="caution">
    <text evidence="17">The sequence shown here is derived from an EMBL/GenBank/DDBJ whole genome shotgun (WGS) entry which is preliminary data.</text>
</comment>
<evidence type="ECO:0000256" key="9">
    <source>
        <dbReference type="ARBA" id="ARBA00022833"/>
    </source>
</evidence>
<evidence type="ECO:0000256" key="12">
    <source>
        <dbReference type="ARBA" id="ARBA00023285"/>
    </source>
</evidence>
<dbReference type="InterPro" id="IPR005941">
    <property type="entry name" value="DapE_proteobac"/>
</dbReference>
<keyword evidence="10 15" id="KW-0220">Diaminopimelate biosynthesis</keyword>
<evidence type="ECO:0000256" key="4">
    <source>
        <dbReference type="ARBA" id="ARBA00011921"/>
    </source>
</evidence>
<sequence length="394" mass="41501">MATTAVPDPIELTQALIRCPSVTPADAGALGALEAALAPLGFRCERMRFEAPGTAPIDNLYARIGSGRPHLCFAGHTDVVPPGDETRWRFPPFEGRVAEGRVWGRGACDMKSAVAAFAAAAGRFLAERGSDFGGSISLLITGDEEAEAVNGTVKMLQALAARGEAIDSCIVGEPSSAEAVGDTMKIGRRGSLTGRLTVRGVQGHVAYPHKADNPLPRLVRMLAALSPGPGGLGPEIDAGSAHFDPSTLAITTIDVGNPATNVIPAEGRAVFNIRFNDRWTAETLAAWIRERFDAVGGDYALELRSGADSFLTAPGELTGRVAGAVERVTGRRPAFSTSGGTSDARFVKDYAPVVELGLVNATIHKTDENVPVEEIETLTRIYRAVLEDSFPERG</sequence>
<accession>A0A0A0DGR8</accession>
<dbReference type="AlphaFoldDB" id="A0A0A0DGR8"/>
<dbReference type="PANTHER" id="PTHR43808:SF31">
    <property type="entry name" value="N-ACETYL-L-CITRULLINE DEACETYLASE"/>
    <property type="match status" value="1"/>
</dbReference>
<evidence type="ECO:0000256" key="11">
    <source>
        <dbReference type="ARBA" id="ARBA00023154"/>
    </source>
</evidence>
<evidence type="ECO:0000256" key="7">
    <source>
        <dbReference type="ARBA" id="ARBA00022723"/>
    </source>
</evidence>
<dbReference type="GO" id="GO:0006526">
    <property type="term" value="P:L-arginine biosynthetic process"/>
    <property type="evidence" value="ECO:0007669"/>
    <property type="project" value="TreeGrafter"/>
</dbReference>
<keyword evidence="6 15" id="KW-0028">Amino-acid biosynthesis</keyword>
<comment type="similarity">
    <text evidence="2 15">Belongs to the peptidase M20A family. DapE subfamily.</text>
</comment>
<dbReference type="Gene3D" id="3.40.630.10">
    <property type="entry name" value="Zn peptidases"/>
    <property type="match status" value="2"/>
</dbReference>
<feature type="binding site" evidence="15">
    <location>
        <position position="173"/>
    </location>
    <ligand>
        <name>Zn(2+)</name>
        <dbReference type="ChEBI" id="CHEBI:29105"/>
        <label>1</label>
    </ligand>
</feature>
<organism evidence="17 18">
    <name type="scientific">Inquilinus limosus MP06</name>
    <dbReference type="NCBI Taxonomy" id="1398085"/>
    <lineage>
        <taxon>Bacteria</taxon>
        <taxon>Pseudomonadati</taxon>
        <taxon>Pseudomonadota</taxon>
        <taxon>Alphaproteobacteria</taxon>
        <taxon>Rhodospirillales</taxon>
        <taxon>Rhodospirillaceae</taxon>
        <taxon>Inquilinus</taxon>
    </lineage>
</organism>
<dbReference type="InterPro" id="IPR011650">
    <property type="entry name" value="Peptidase_M20_dimer"/>
</dbReference>
<dbReference type="HAMAP" id="MF_01690">
    <property type="entry name" value="DapE"/>
    <property type="match status" value="1"/>
</dbReference>
<comment type="cofactor">
    <cofactor evidence="15">
        <name>Zn(2+)</name>
        <dbReference type="ChEBI" id="CHEBI:29105"/>
    </cofactor>
    <cofactor evidence="15">
        <name>Co(2+)</name>
        <dbReference type="ChEBI" id="CHEBI:48828"/>
    </cofactor>
    <text evidence="15">Binds 2 Zn(2+) or Co(2+) ions per subunit.</text>
</comment>
<keyword evidence="9 15" id="KW-0862">Zinc</keyword>